<feature type="region of interest" description="LT domain" evidence="7">
    <location>
        <begin position="268"/>
        <end position="485"/>
    </location>
</feature>
<protein>
    <recommendedName>
        <fullName evidence="7">Membrane-bound lytic murein transglycosylase F</fullName>
        <ecNumber evidence="7">4.2.2.n1</ecNumber>
    </recommendedName>
    <alternativeName>
        <fullName evidence="7">Murein lyase F</fullName>
    </alternativeName>
</protein>
<reference evidence="10" key="1">
    <citation type="submission" date="2017-04" db="EMBL/GenBank/DDBJ databases">
        <authorList>
            <person name="Varghese N."/>
            <person name="Submissions S."/>
        </authorList>
    </citation>
    <scope>NUCLEOTIDE SEQUENCE [LARGE SCALE GENOMIC DNA]</scope>
    <source>
        <strain evidence="10">DSM 23072</strain>
    </source>
</reference>
<comment type="catalytic activity">
    <reaction evidence="7">
        <text>Exolytic cleavage of the (1-&gt;4)-beta-glycosidic linkage between N-acetylmuramic acid (MurNAc) and N-acetylglucosamine (GlcNAc) residues in peptidoglycan, from either the reducing or the non-reducing ends of the peptidoglycan chains, with concomitant formation of a 1,6-anhydrobond in the MurNAc residue.</text>
        <dbReference type="EC" id="4.2.2.n1"/>
    </reaction>
</comment>
<evidence type="ECO:0000256" key="3">
    <source>
        <dbReference type="ARBA" id="ARBA00023136"/>
    </source>
</evidence>
<keyword evidence="10" id="KW-1185">Reference proteome</keyword>
<dbReference type="HAMAP" id="MF_02016">
    <property type="entry name" value="MltF"/>
    <property type="match status" value="1"/>
</dbReference>
<keyword evidence="4 7" id="KW-0998">Cell outer membrane</keyword>
<evidence type="ECO:0000313" key="9">
    <source>
        <dbReference type="EMBL" id="SMB83662.1"/>
    </source>
</evidence>
<dbReference type="SUPFAM" id="SSF53850">
    <property type="entry name" value="Periplasmic binding protein-like II"/>
    <property type="match status" value="1"/>
</dbReference>
<evidence type="ECO:0000259" key="8">
    <source>
        <dbReference type="SMART" id="SM00062"/>
    </source>
</evidence>
<keyword evidence="5 7" id="KW-0456">Lyase</keyword>
<comment type="similarity">
    <text evidence="7">In the N-terminal section; belongs to the bacterial solute-binding protein 3 family.</text>
</comment>
<dbReference type="PANTHER" id="PTHR35936">
    <property type="entry name" value="MEMBRANE-BOUND LYTIC MUREIN TRANSGLYCOSYLASE F"/>
    <property type="match status" value="1"/>
</dbReference>
<evidence type="ECO:0000256" key="2">
    <source>
        <dbReference type="ARBA" id="ARBA00022729"/>
    </source>
</evidence>
<dbReference type="CDD" id="cd13403">
    <property type="entry name" value="MLTF-like"/>
    <property type="match status" value="1"/>
</dbReference>
<feature type="domain" description="Solute-binding protein family 3/N-terminal" evidence="8">
    <location>
        <begin position="44"/>
        <end position="267"/>
    </location>
</feature>
<dbReference type="STRING" id="1122938.SAMN05660772_00670"/>
<comment type="similarity">
    <text evidence="7">In the C-terminal section; belongs to the transglycosylase Slt family.</text>
</comment>
<dbReference type="AlphaFoldDB" id="A0A1W1URC7"/>
<evidence type="ECO:0000256" key="5">
    <source>
        <dbReference type="ARBA" id="ARBA00023239"/>
    </source>
</evidence>
<keyword evidence="3 7" id="KW-0472">Membrane</keyword>
<dbReference type="GO" id="GO:0009253">
    <property type="term" value="P:peptidoglycan catabolic process"/>
    <property type="evidence" value="ECO:0007669"/>
    <property type="project" value="TreeGrafter"/>
</dbReference>
<evidence type="ECO:0000256" key="4">
    <source>
        <dbReference type="ARBA" id="ARBA00023237"/>
    </source>
</evidence>
<name>A0A1W1URC7_9PAST</name>
<dbReference type="SMART" id="SM00062">
    <property type="entry name" value="PBPb"/>
    <property type="match status" value="1"/>
</dbReference>
<comment type="function">
    <text evidence="7">Murein-degrading enzyme that degrades murein glycan strands and insoluble, high-molecular weight murein sacculi, with the concomitant formation of a 1,6-anhydromuramoyl product. Lytic transglycosylases (LTs) play an integral role in the metabolism of the peptidoglycan (PG) sacculus. Their lytic action creates space within the PG sacculus to allow for its expansion as well as for the insertion of various structures such as secretion systems and flagella.</text>
</comment>
<comment type="similarity">
    <text evidence="1">Belongs to the bacterial solute-binding protein 3 family.</text>
</comment>
<dbReference type="SUPFAM" id="SSF53955">
    <property type="entry name" value="Lysozyme-like"/>
    <property type="match status" value="1"/>
</dbReference>
<dbReference type="EMBL" id="FWWV01000013">
    <property type="protein sequence ID" value="SMB83662.1"/>
    <property type="molecule type" value="Genomic_DNA"/>
</dbReference>
<evidence type="ECO:0000256" key="6">
    <source>
        <dbReference type="ARBA" id="ARBA00023316"/>
    </source>
</evidence>
<dbReference type="PANTHER" id="PTHR35936:SF32">
    <property type="entry name" value="MEMBRANE-BOUND LYTIC MUREIN TRANSGLYCOSYLASE F"/>
    <property type="match status" value="1"/>
</dbReference>
<gene>
    <name evidence="7" type="primary">mltF</name>
    <name evidence="9" type="ORF">SAMN05660772_00670</name>
</gene>
<dbReference type="Pfam" id="PF01464">
    <property type="entry name" value="SLT"/>
    <property type="match status" value="1"/>
</dbReference>
<dbReference type="Proteomes" id="UP000192408">
    <property type="component" value="Unassembled WGS sequence"/>
</dbReference>
<dbReference type="GO" id="GO:0009279">
    <property type="term" value="C:cell outer membrane"/>
    <property type="evidence" value="ECO:0007669"/>
    <property type="project" value="UniProtKB-SubCell"/>
</dbReference>
<feature type="active site" evidence="7">
    <location>
        <position position="312"/>
    </location>
</feature>
<evidence type="ECO:0000256" key="1">
    <source>
        <dbReference type="ARBA" id="ARBA00010333"/>
    </source>
</evidence>
<comment type="caution">
    <text evidence="7">Lacks conserved residue(s) required for the propagation of feature annotation.</text>
</comment>
<evidence type="ECO:0000256" key="7">
    <source>
        <dbReference type="HAMAP-Rule" id="MF_02016"/>
    </source>
</evidence>
<keyword evidence="6 7" id="KW-0961">Cell wall biogenesis/degradation</keyword>
<dbReference type="GO" id="GO:0016998">
    <property type="term" value="P:cell wall macromolecule catabolic process"/>
    <property type="evidence" value="ECO:0007669"/>
    <property type="project" value="UniProtKB-UniRule"/>
</dbReference>
<dbReference type="RefSeq" id="WP_084256807.1">
    <property type="nucleotide sequence ID" value="NZ_FWWV01000013.1"/>
</dbReference>
<organism evidence="9 10">
    <name type="scientific">Pasteurella testudinis DSM 23072</name>
    <dbReference type="NCBI Taxonomy" id="1122938"/>
    <lineage>
        <taxon>Bacteria</taxon>
        <taxon>Pseudomonadati</taxon>
        <taxon>Pseudomonadota</taxon>
        <taxon>Gammaproteobacteria</taxon>
        <taxon>Pasteurellales</taxon>
        <taxon>Pasteurellaceae</taxon>
        <taxon>Pasteurella</taxon>
    </lineage>
</organism>
<comment type="subcellular location">
    <subcellularLocation>
        <location evidence="7">Cell outer membrane</location>
        <topology evidence="7">Peripheral membrane protein</topology>
    </subcellularLocation>
    <text evidence="7">Attached to the inner leaflet of the outer membrane.</text>
</comment>
<dbReference type="GO" id="GO:0008933">
    <property type="term" value="F:peptidoglycan lytic transglycosylase activity"/>
    <property type="evidence" value="ECO:0007669"/>
    <property type="project" value="UniProtKB-UniRule"/>
</dbReference>
<accession>A0A1W1URC7</accession>
<dbReference type="NCBIfam" id="NF008112">
    <property type="entry name" value="PRK10859.1"/>
    <property type="match status" value="1"/>
</dbReference>
<proteinExistence type="inferred from homology"/>
<dbReference type="InterPro" id="IPR008258">
    <property type="entry name" value="Transglycosylase_SLT_dom_1"/>
</dbReference>
<dbReference type="InterPro" id="IPR023703">
    <property type="entry name" value="MltF"/>
</dbReference>
<dbReference type="CDD" id="cd01009">
    <property type="entry name" value="PBP2_YfhD_N"/>
    <property type="match status" value="1"/>
</dbReference>
<dbReference type="Gene3D" id="3.40.190.10">
    <property type="entry name" value="Periplasmic binding protein-like II"/>
    <property type="match status" value="2"/>
</dbReference>
<sequence>MKGLLLRAVFAIGLLLWAIDMIFPWQKMMSTEKNHYVTVLQKGELVVGTLNNPVYYFIGNEEAQGLEYELSRAFAEYLGVKLQIVTLDNSSQLFDALKNGRIDMAAAGLRYQNEKSGDFQTGPGYTSASWQLVYRMGEPRPKTFADVNSSMLIPANEELISLLKQQKQSFPNLHWQVNDTLTQEEILLMVAEGKQQYAIAGSIDIASAQQIKPHLNVAFDVSEESSVHWYFSKNTYNELQAASLEFMHTALESGLVARLEEKYFNHMQNFDYVDARTYLNAIETVLPKYIDYFQRYRGELEWHTLAAIAYQESHWNETATSPTGVRGIMMLTKDTAERMKVQDRTDPEQSIRGGSEYLHMLMRQIPDTVRKEDKIWYALAAYNMGLGHLLDARRLTKELGGDPDNWLDVKNNLPLLAEKRYYSKLKYGYARGYEAHAYVENIRRYMNSISKHYRLKEIEKAIDRKLTPADISNNQQENDYGVPLS</sequence>
<dbReference type="Pfam" id="PF00497">
    <property type="entry name" value="SBP_bac_3"/>
    <property type="match status" value="1"/>
</dbReference>
<dbReference type="GO" id="GO:0071555">
    <property type="term" value="P:cell wall organization"/>
    <property type="evidence" value="ECO:0007669"/>
    <property type="project" value="UniProtKB-KW"/>
</dbReference>
<dbReference type="InterPro" id="IPR023346">
    <property type="entry name" value="Lysozyme-like_dom_sf"/>
</dbReference>
<comment type="domain">
    <text evidence="7">The N-terminal domain does not have lytic activity and probably modulates enzymatic activity. The C-terminal domain is the catalytic active domain.</text>
</comment>
<keyword evidence="2 7" id="KW-0732">Signal</keyword>
<dbReference type="InterPro" id="IPR001638">
    <property type="entry name" value="Solute-binding_3/MltF_N"/>
</dbReference>
<dbReference type="EC" id="4.2.2.n1" evidence="7"/>
<dbReference type="Gene3D" id="1.10.530.10">
    <property type="match status" value="1"/>
</dbReference>
<evidence type="ECO:0000313" key="10">
    <source>
        <dbReference type="Proteomes" id="UP000192408"/>
    </source>
</evidence>